<dbReference type="PANTHER" id="PTHR31001">
    <property type="entry name" value="UNCHARACTERIZED TRANSCRIPTIONAL REGULATORY PROTEIN"/>
    <property type="match status" value="1"/>
</dbReference>
<dbReference type="OrthoDB" id="424974at2759"/>
<evidence type="ECO:0000256" key="3">
    <source>
        <dbReference type="ARBA" id="ARBA00023242"/>
    </source>
</evidence>
<dbReference type="AlphaFoldDB" id="A0A1C7MAX5"/>
<dbReference type="SMART" id="SM00066">
    <property type="entry name" value="GAL4"/>
    <property type="match status" value="1"/>
</dbReference>
<dbReference type="InterPro" id="IPR001138">
    <property type="entry name" value="Zn2Cys6_DnaBD"/>
</dbReference>
<sequence length="793" mass="89330">MKILSRCVHPFDNCLSFEMPVEPRRSSRKVSNDEDIEIKRARGEISCAECRRLKLKCDKKLPCGSCVRRGCTTICPNVDIRWREGRFILADTDQLHRKISEMSERIRQLEDALAIFQAGVSHERHPLLRDELLSIKFGPEVRRTVDEEHTRDALSKSIDALGTLTVGDHGETKYFGRSAGSETSSHEEEGDAVPPLEPEIANLAITFPLTIAEDGFDAVLDQLESHLPSQPRAWSLCEAYIEHFTWWCRPIKRDELVDDILTPIYNALKDPTKPGYRRNNLDGNRCPHLLAVLYLVLALGALVDLTLPSCSAEAETYYRLGRAALSLRSIFDSPEIETVQGVILIAAYHSLCSQRHSLESAWSLMSLAAKLAQSSKINSEYVNIIHVYLSVDRDSTQWNLDDKLVQRRRNLFWEIFTIEMIHCMCLGRPPALSLAHIDCELPVDEEESTDDDGNSLRGYWSFKHSFARDVYFIVIDGMLSAKAPSYASVLEFDRKIRQTTLPNVRLYLRPDEDDYNNPAVVLKSFFLSHYPMTHIHRTFFAQALLDHPTNPLSSPYAPSFLAANRCASVLLKSFIHHYQRFYTPLRFAAETDSSSCAYRCPQLCSRFWGMWTHAFSAAIILGSTVTRSPNATMAPSALTDLDLAVDFFEQGAAMSPRARQALPILRNLKERAVRAYSGFRNRHTSPSVDIHLRMAPEDEFHDELAIFGGQTRVMSSKSLTKKRKKHRIENSTSPRASPSMQSVSTPSDDGSSSTSLGGMPEQMPAGIHPSLMEYLSIFPASASVSVVTHHSPH</sequence>
<dbReference type="OMA" id="ANTARYQ"/>
<keyword evidence="3" id="KW-0539">Nucleus</keyword>
<dbReference type="SMART" id="SM00906">
    <property type="entry name" value="Fungal_trans"/>
    <property type="match status" value="1"/>
</dbReference>
<evidence type="ECO:0000313" key="6">
    <source>
        <dbReference type="EMBL" id="OBZ73747.1"/>
    </source>
</evidence>
<feature type="region of interest" description="Disordered" evidence="4">
    <location>
        <begin position="715"/>
        <end position="765"/>
    </location>
</feature>
<dbReference type="CDD" id="cd12148">
    <property type="entry name" value="fungal_TF_MHR"/>
    <property type="match status" value="1"/>
</dbReference>
<dbReference type="CDD" id="cd00067">
    <property type="entry name" value="GAL4"/>
    <property type="match status" value="1"/>
</dbReference>
<dbReference type="PROSITE" id="PS50048">
    <property type="entry name" value="ZN2_CY6_FUNGAL_2"/>
    <property type="match status" value="1"/>
</dbReference>
<name>A0A1C7MAX5_GRIFR</name>
<comment type="caution">
    <text evidence="6">The sequence shown here is derived from an EMBL/GenBank/DDBJ whole genome shotgun (WGS) entry which is preliminary data.</text>
</comment>
<dbReference type="InterPro" id="IPR050613">
    <property type="entry name" value="Sec_Metabolite_Reg"/>
</dbReference>
<evidence type="ECO:0000256" key="4">
    <source>
        <dbReference type="SAM" id="MobiDB-lite"/>
    </source>
</evidence>
<protein>
    <submittedName>
        <fullName evidence="6">Putative transcriptional regulatory protein C1F7.11c</fullName>
    </submittedName>
</protein>
<comment type="subcellular location">
    <subcellularLocation>
        <location evidence="1">Nucleus</location>
    </subcellularLocation>
</comment>
<organism evidence="6 7">
    <name type="scientific">Grifola frondosa</name>
    <name type="common">Maitake</name>
    <name type="synonym">Polyporus frondosus</name>
    <dbReference type="NCBI Taxonomy" id="5627"/>
    <lineage>
        <taxon>Eukaryota</taxon>
        <taxon>Fungi</taxon>
        <taxon>Dikarya</taxon>
        <taxon>Basidiomycota</taxon>
        <taxon>Agaricomycotina</taxon>
        <taxon>Agaricomycetes</taxon>
        <taxon>Polyporales</taxon>
        <taxon>Grifolaceae</taxon>
        <taxon>Grifola</taxon>
    </lineage>
</organism>
<feature type="compositionally biased region" description="Low complexity" evidence="4">
    <location>
        <begin position="742"/>
        <end position="755"/>
    </location>
</feature>
<gene>
    <name evidence="6" type="ORF">A0H81_06212</name>
</gene>
<proteinExistence type="predicted"/>
<dbReference type="EMBL" id="LUGG01000006">
    <property type="protein sequence ID" value="OBZ73747.1"/>
    <property type="molecule type" value="Genomic_DNA"/>
</dbReference>
<dbReference type="InterPro" id="IPR036864">
    <property type="entry name" value="Zn2-C6_fun-type_DNA-bd_sf"/>
</dbReference>
<dbReference type="InterPro" id="IPR007219">
    <property type="entry name" value="XnlR_reg_dom"/>
</dbReference>
<feature type="compositionally biased region" description="Polar residues" evidence="4">
    <location>
        <begin position="730"/>
        <end position="741"/>
    </location>
</feature>
<feature type="region of interest" description="Disordered" evidence="4">
    <location>
        <begin position="174"/>
        <end position="193"/>
    </location>
</feature>
<accession>A0A1C7MAX5</accession>
<dbReference type="GO" id="GO:0005634">
    <property type="term" value="C:nucleus"/>
    <property type="evidence" value="ECO:0007669"/>
    <property type="project" value="UniProtKB-SubCell"/>
</dbReference>
<evidence type="ECO:0000313" key="7">
    <source>
        <dbReference type="Proteomes" id="UP000092993"/>
    </source>
</evidence>
<dbReference type="GO" id="GO:0000981">
    <property type="term" value="F:DNA-binding transcription factor activity, RNA polymerase II-specific"/>
    <property type="evidence" value="ECO:0007669"/>
    <property type="project" value="InterPro"/>
</dbReference>
<keyword evidence="2" id="KW-0479">Metal-binding</keyword>
<dbReference type="SUPFAM" id="SSF57701">
    <property type="entry name" value="Zn2/Cys6 DNA-binding domain"/>
    <property type="match status" value="1"/>
</dbReference>
<dbReference type="Proteomes" id="UP000092993">
    <property type="component" value="Unassembled WGS sequence"/>
</dbReference>
<dbReference type="Pfam" id="PF04082">
    <property type="entry name" value="Fungal_trans"/>
    <property type="match status" value="1"/>
</dbReference>
<evidence type="ECO:0000256" key="2">
    <source>
        <dbReference type="ARBA" id="ARBA00022723"/>
    </source>
</evidence>
<dbReference type="Pfam" id="PF00172">
    <property type="entry name" value="Zn_clus"/>
    <property type="match status" value="1"/>
</dbReference>
<evidence type="ECO:0000256" key="1">
    <source>
        <dbReference type="ARBA" id="ARBA00004123"/>
    </source>
</evidence>
<evidence type="ECO:0000259" key="5">
    <source>
        <dbReference type="PROSITE" id="PS50048"/>
    </source>
</evidence>
<dbReference type="GO" id="GO:0006351">
    <property type="term" value="P:DNA-templated transcription"/>
    <property type="evidence" value="ECO:0007669"/>
    <property type="project" value="InterPro"/>
</dbReference>
<dbReference type="STRING" id="5627.A0A1C7MAX5"/>
<reference evidence="6 7" key="1">
    <citation type="submission" date="2016-03" db="EMBL/GenBank/DDBJ databases">
        <title>Whole genome sequencing of Grifola frondosa 9006-11.</title>
        <authorList>
            <person name="Min B."/>
            <person name="Park H."/>
            <person name="Kim J.-G."/>
            <person name="Cho H."/>
            <person name="Oh Y.-L."/>
            <person name="Kong W.-S."/>
            <person name="Choi I.-G."/>
        </authorList>
    </citation>
    <scope>NUCLEOTIDE SEQUENCE [LARGE SCALE GENOMIC DNA]</scope>
    <source>
        <strain evidence="6 7">9006-11</strain>
    </source>
</reference>
<dbReference type="PROSITE" id="PS00463">
    <property type="entry name" value="ZN2_CY6_FUNGAL_1"/>
    <property type="match status" value="1"/>
</dbReference>
<dbReference type="GO" id="GO:0003677">
    <property type="term" value="F:DNA binding"/>
    <property type="evidence" value="ECO:0007669"/>
    <property type="project" value="InterPro"/>
</dbReference>
<keyword evidence="7" id="KW-1185">Reference proteome</keyword>
<dbReference type="Gene3D" id="4.10.240.10">
    <property type="entry name" value="Zn(2)-C6 fungal-type DNA-binding domain"/>
    <property type="match status" value="1"/>
</dbReference>
<dbReference type="GO" id="GO:0008270">
    <property type="term" value="F:zinc ion binding"/>
    <property type="evidence" value="ECO:0007669"/>
    <property type="project" value="InterPro"/>
</dbReference>
<dbReference type="PANTHER" id="PTHR31001:SF56">
    <property type="entry name" value="ZN(2)-C6 FUNGAL-TYPE DOMAIN-CONTAINING PROTEIN"/>
    <property type="match status" value="1"/>
</dbReference>
<feature type="domain" description="Zn(2)-C6 fungal-type" evidence="5">
    <location>
        <begin position="46"/>
        <end position="75"/>
    </location>
</feature>